<organism evidence="9 10">
    <name type="scientific">Huso huso</name>
    <name type="common">Beluga</name>
    <name type="synonym">Acipenser huso</name>
    <dbReference type="NCBI Taxonomy" id="61971"/>
    <lineage>
        <taxon>Eukaryota</taxon>
        <taxon>Metazoa</taxon>
        <taxon>Chordata</taxon>
        <taxon>Craniata</taxon>
        <taxon>Vertebrata</taxon>
        <taxon>Euteleostomi</taxon>
        <taxon>Actinopterygii</taxon>
        <taxon>Chondrostei</taxon>
        <taxon>Acipenseriformes</taxon>
        <taxon>Acipenseridae</taxon>
        <taxon>Huso</taxon>
    </lineage>
</organism>
<dbReference type="Pfam" id="PF24973">
    <property type="entry name" value="EGF_LMN_ATRN"/>
    <property type="match status" value="1"/>
</dbReference>
<evidence type="ECO:0000259" key="8">
    <source>
        <dbReference type="PROSITE" id="PS50027"/>
    </source>
</evidence>
<dbReference type="Proteomes" id="UP001369086">
    <property type="component" value="Unassembled WGS sequence"/>
</dbReference>
<feature type="disulfide bond" evidence="6">
    <location>
        <begin position="33"/>
        <end position="42"/>
    </location>
</feature>
<feature type="transmembrane region" description="Helical" evidence="7">
    <location>
        <begin position="323"/>
        <end position="346"/>
    </location>
</feature>
<keyword evidence="3 6" id="KW-1015">Disulfide bond</keyword>
<evidence type="ECO:0000256" key="5">
    <source>
        <dbReference type="ARBA" id="ARBA00023292"/>
    </source>
</evidence>
<evidence type="ECO:0000256" key="2">
    <source>
        <dbReference type="ARBA" id="ARBA00022737"/>
    </source>
</evidence>
<dbReference type="InterPro" id="IPR050440">
    <property type="entry name" value="Laminin/Netrin_ECM"/>
</dbReference>
<dbReference type="PANTHER" id="PTHR10574">
    <property type="entry name" value="NETRIN/LAMININ-RELATED"/>
    <property type="match status" value="1"/>
</dbReference>
<dbReference type="PRINTS" id="PR00011">
    <property type="entry name" value="EGFLAMININ"/>
</dbReference>
<dbReference type="PROSITE" id="PS01248">
    <property type="entry name" value="EGF_LAM_1"/>
    <property type="match status" value="3"/>
</dbReference>
<protein>
    <submittedName>
        <fullName evidence="9">Multiple epidermal growth factor-like domains protein 9 isoform X1</fullName>
    </submittedName>
</protein>
<keyword evidence="1" id="KW-0732">Signal</keyword>
<dbReference type="EMBL" id="JAHFZB010000015">
    <property type="protein sequence ID" value="KAK6481099.1"/>
    <property type="molecule type" value="Genomic_DNA"/>
</dbReference>
<keyword evidence="10" id="KW-1185">Reference proteome</keyword>
<dbReference type="InterPro" id="IPR056863">
    <property type="entry name" value="LMN_ATRN_NET-like_EGF"/>
</dbReference>
<sequence length="410" mass="44115">MFPCSPTDYMCNCSSTGSPSMDQCNETTGQCECYPGYTGLQCTDCEEGYFTNGTGEVCMPCGCDTTGALHSLCDSSGICTCKKGVYGSKCDECQPGYFRFSDTGCQPCQCNNHSSSCLPQSGTCLNCQGSTEGPLCEKCKYNFYRPSAALTDSCEPCPCSTVMSTGSCHIDTNGQPVCDQCQLQYRGPHCDKCKDGYYSSDSICMLCECNGNVDSRTSPRVCDPDTGQCLNCSNNTAGKHCEKCAEGYVGEDCSELCKVIPTTVPPTTQTPTTLSTTTMSTVTTTNLTTLLTTHAVLPTLPSASENITTTATVSEVSWTQFNIIILAVIIVLVVVLMGFVGGVYMYREYQNRKLNAPFWTIELKEDNISFSSYHDSIPNADVSGLLEDEGNEVAPNGQLSLSTPINMYNA</sequence>
<dbReference type="CDD" id="cd00055">
    <property type="entry name" value="EGF_Lam"/>
    <property type="match status" value="4"/>
</dbReference>
<reference evidence="9 10" key="1">
    <citation type="submission" date="2021-05" db="EMBL/GenBank/DDBJ databases">
        <authorList>
            <person name="Zahm M."/>
            <person name="Klopp C."/>
            <person name="Cabau C."/>
            <person name="Kuhl H."/>
            <person name="Suciu R."/>
            <person name="Ciorpac M."/>
            <person name="Holostenco D."/>
            <person name="Gessner J."/>
            <person name="Wuertz S."/>
            <person name="Hohne C."/>
            <person name="Stock M."/>
            <person name="Gislard M."/>
            <person name="Lluch J."/>
            <person name="Milhes M."/>
            <person name="Lampietro C."/>
            <person name="Lopez Roques C."/>
            <person name="Donnadieu C."/>
            <person name="Du K."/>
            <person name="Schartl M."/>
            <person name="Guiguen Y."/>
        </authorList>
    </citation>
    <scope>NUCLEOTIDE SEQUENCE [LARGE SCALE GENOMIC DNA]</scope>
    <source>
        <strain evidence="9">Hh-F2</strain>
        <tissue evidence="9">Blood</tissue>
    </source>
</reference>
<feature type="domain" description="Laminin EGF-like" evidence="8">
    <location>
        <begin position="11"/>
        <end position="60"/>
    </location>
</feature>
<dbReference type="Pfam" id="PF00053">
    <property type="entry name" value="EGF_laminin"/>
    <property type="match status" value="4"/>
</dbReference>
<comment type="caution">
    <text evidence="9">The sequence shown here is derived from an EMBL/GenBank/DDBJ whole genome shotgun (WGS) entry which is preliminary data.</text>
</comment>
<dbReference type="SUPFAM" id="SSF57196">
    <property type="entry name" value="EGF/Laminin"/>
    <property type="match status" value="5"/>
</dbReference>
<accession>A0ABR0Z8U1</accession>
<gene>
    <name evidence="9" type="ORF">HHUSO_G17252</name>
</gene>
<dbReference type="PANTHER" id="PTHR10574:SF406">
    <property type="entry name" value="LAMININ SUBUNIT ALPHA 5"/>
    <property type="match status" value="1"/>
</dbReference>
<keyword evidence="7" id="KW-1133">Transmembrane helix</keyword>
<keyword evidence="7" id="KW-0472">Membrane</keyword>
<evidence type="ECO:0000313" key="9">
    <source>
        <dbReference type="EMBL" id="KAK6481099.1"/>
    </source>
</evidence>
<evidence type="ECO:0000313" key="10">
    <source>
        <dbReference type="Proteomes" id="UP001369086"/>
    </source>
</evidence>
<feature type="disulfide bond" evidence="6">
    <location>
        <begin position="81"/>
        <end position="90"/>
    </location>
</feature>
<evidence type="ECO:0000256" key="6">
    <source>
        <dbReference type="PROSITE-ProRule" id="PRU00460"/>
    </source>
</evidence>
<comment type="caution">
    <text evidence="6">Lacks conserved residue(s) required for the propagation of feature annotation.</text>
</comment>
<dbReference type="Gene3D" id="2.10.25.10">
    <property type="entry name" value="Laminin"/>
    <property type="match status" value="5"/>
</dbReference>
<name>A0ABR0Z8U1_HUSHU</name>
<dbReference type="InterPro" id="IPR002049">
    <property type="entry name" value="LE_dom"/>
</dbReference>
<evidence type="ECO:0000256" key="7">
    <source>
        <dbReference type="SAM" id="Phobius"/>
    </source>
</evidence>
<evidence type="ECO:0000256" key="3">
    <source>
        <dbReference type="ARBA" id="ARBA00023157"/>
    </source>
</evidence>
<keyword evidence="2" id="KW-0677">Repeat</keyword>
<evidence type="ECO:0000256" key="1">
    <source>
        <dbReference type="ARBA" id="ARBA00022729"/>
    </source>
</evidence>
<keyword evidence="4" id="KW-0325">Glycoprotein</keyword>
<feature type="domain" description="Laminin EGF-like" evidence="8">
    <location>
        <begin position="61"/>
        <end position="107"/>
    </location>
</feature>
<evidence type="ECO:0000256" key="4">
    <source>
        <dbReference type="ARBA" id="ARBA00023180"/>
    </source>
</evidence>
<dbReference type="SMART" id="SM00180">
    <property type="entry name" value="EGF_Lam"/>
    <property type="match status" value="5"/>
</dbReference>
<feature type="disulfide bond" evidence="6">
    <location>
        <begin position="232"/>
        <end position="241"/>
    </location>
</feature>
<proteinExistence type="predicted"/>
<dbReference type="PROSITE" id="PS50027">
    <property type="entry name" value="EGF_LAM_2"/>
    <property type="match status" value="3"/>
</dbReference>
<dbReference type="InterPro" id="IPR000742">
    <property type="entry name" value="EGF"/>
</dbReference>
<keyword evidence="7" id="KW-0812">Transmembrane</keyword>
<feature type="disulfide bond" evidence="6">
    <location>
        <begin position="61"/>
        <end position="73"/>
    </location>
</feature>
<dbReference type="SMART" id="SM00181">
    <property type="entry name" value="EGF"/>
    <property type="match status" value="5"/>
</dbReference>
<feature type="domain" description="Laminin EGF-like" evidence="8">
    <location>
        <begin position="207"/>
        <end position="259"/>
    </location>
</feature>
<keyword evidence="5 6" id="KW-0424">Laminin EGF-like domain</keyword>